<sequence>MTTAIAKFGFFLRSKAGGELTEHFILAETELTVLGEANSADGKQWINVDDKGTAGWTRPDNLRETALVRSINETELAAVAVAVAKDLQTNAGYLLAVAHVESRDDWRNGVITAKDDSKGAFAPYRFTKDDWKLVAESDRGRELGLRDAGLSFPDQQCLAVGLKSRQDAEVLTKDLQRFVTSIDLYLAHIFGAKAAIALREPSAQTKKLGDMLDELGLSVGALQDLLANRGVLTMNAGVDAVVSTFLERCGEALQAGLDRAATLLRDFSVELPDGSDASFNDVPANFKGEVIKVEPDDVDALGRLCSKEVGVFEKFGEQVLVDGVGAVVDTVFNRMVDNSTEFENTIQAVIDEKFQFSPILATPNKTWRELDPSLEVSAIVDAHLKRRASGGSSVILGAMHFFNPHASNPDWGAEVRAHPTFIGGNPDTKSVHYHGFPRKGGSFYKPPGPYVIFHAGRGHAFNGDGSAMAALSVPAGDDEVTKLLRDHIAKDKIRFQPPKDKFRSMLLGTGTDGSATPSLRRLVLHLASVVDTFIEISSIVRPGGGSFHQLGQAVDIGNEDVAGKLLPKVAVQSVVDAFGIDEIIFDSRKIGQKTNRFNFNGGSPHSFDDATINQHGNHIHFAVRS</sequence>
<organism evidence="2 3">
    <name type="scientific">Mesorhizobium waimense</name>
    <dbReference type="NCBI Taxonomy" id="1300307"/>
    <lineage>
        <taxon>Bacteria</taxon>
        <taxon>Pseudomonadati</taxon>
        <taxon>Pseudomonadota</taxon>
        <taxon>Alphaproteobacteria</taxon>
        <taxon>Hyphomicrobiales</taxon>
        <taxon>Phyllobacteriaceae</taxon>
        <taxon>Mesorhizobium</taxon>
    </lineage>
</organism>
<dbReference type="Gene3D" id="1.10.10.2520">
    <property type="entry name" value="Cell wall hydrolase SleB, domain 1"/>
    <property type="match status" value="1"/>
</dbReference>
<dbReference type="AlphaFoldDB" id="A0A3A5JXM2"/>
<comment type="caution">
    <text evidence="2">The sequence shown here is derived from an EMBL/GenBank/DDBJ whole genome shotgun (WGS) entry which is preliminary data.</text>
</comment>
<name>A0A3A5JXM2_9HYPH</name>
<dbReference type="GO" id="GO:0016787">
    <property type="term" value="F:hydrolase activity"/>
    <property type="evidence" value="ECO:0007669"/>
    <property type="project" value="InterPro"/>
</dbReference>
<protein>
    <recommendedName>
        <fullName evidence="1">Cell wall hydrolase SleB domain-containing protein</fullName>
    </recommendedName>
</protein>
<gene>
    <name evidence="2" type="ORF">D3227_39110</name>
</gene>
<evidence type="ECO:0000313" key="2">
    <source>
        <dbReference type="EMBL" id="RJT23019.1"/>
    </source>
</evidence>
<dbReference type="Gene3D" id="1.10.530.10">
    <property type="match status" value="1"/>
</dbReference>
<dbReference type="RefSeq" id="WP_120019324.1">
    <property type="nucleotide sequence ID" value="NZ_QZWZ01000096.1"/>
</dbReference>
<feature type="domain" description="Cell wall hydrolase SleB" evidence="1">
    <location>
        <begin position="323"/>
        <end position="414"/>
    </location>
</feature>
<dbReference type="OrthoDB" id="8477976at2"/>
<dbReference type="InterPro" id="IPR042047">
    <property type="entry name" value="SleB_dom1"/>
</dbReference>
<evidence type="ECO:0000259" key="1">
    <source>
        <dbReference type="Pfam" id="PF07486"/>
    </source>
</evidence>
<evidence type="ECO:0000313" key="3">
    <source>
        <dbReference type="Proteomes" id="UP000272706"/>
    </source>
</evidence>
<dbReference type="InterPro" id="IPR011105">
    <property type="entry name" value="Cell_wall_hydrolase_SleB"/>
</dbReference>
<accession>A0A3A5JXM2</accession>
<dbReference type="Pfam" id="PF07486">
    <property type="entry name" value="Hydrolase_2"/>
    <property type="match status" value="1"/>
</dbReference>
<reference evidence="2 3" key="1">
    <citation type="submission" date="2018-09" db="EMBL/GenBank/DDBJ databases">
        <title>Mesorhizobium carmichaelinearum sp. nov. isolated from Carmichaelinea spp. root nodules in New Zealand.</title>
        <authorList>
            <person name="De Meyer S.E."/>
        </authorList>
    </citation>
    <scope>NUCLEOTIDE SEQUENCE [LARGE SCALE GENOMIC DNA]</scope>
    <source>
        <strain evidence="2 3">ICMP19557</strain>
    </source>
</reference>
<dbReference type="Proteomes" id="UP000272706">
    <property type="component" value="Unassembled WGS sequence"/>
</dbReference>
<keyword evidence="3" id="KW-1185">Reference proteome</keyword>
<dbReference type="EMBL" id="QZWZ01000096">
    <property type="protein sequence ID" value="RJT23019.1"/>
    <property type="molecule type" value="Genomic_DNA"/>
</dbReference>
<proteinExistence type="predicted"/>